<feature type="compositionally biased region" description="Basic and acidic residues" evidence="1">
    <location>
        <begin position="607"/>
        <end position="616"/>
    </location>
</feature>
<proteinExistence type="predicted"/>
<dbReference type="EMBL" id="JABBWE010000064">
    <property type="protein sequence ID" value="KAG1788846.1"/>
    <property type="molecule type" value="Genomic_DNA"/>
</dbReference>
<feature type="compositionally biased region" description="Basic residues" evidence="1">
    <location>
        <begin position="189"/>
        <end position="202"/>
    </location>
</feature>
<feature type="region of interest" description="Disordered" evidence="1">
    <location>
        <begin position="574"/>
        <end position="622"/>
    </location>
</feature>
<dbReference type="GeneID" id="64601047"/>
<feature type="region of interest" description="Disordered" evidence="1">
    <location>
        <begin position="356"/>
        <end position="442"/>
    </location>
</feature>
<feature type="compositionally biased region" description="Polar residues" evidence="1">
    <location>
        <begin position="414"/>
        <end position="427"/>
    </location>
</feature>
<organism evidence="2 3">
    <name type="scientific">Suillus plorans</name>
    <dbReference type="NCBI Taxonomy" id="116603"/>
    <lineage>
        <taxon>Eukaryota</taxon>
        <taxon>Fungi</taxon>
        <taxon>Dikarya</taxon>
        <taxon>Basidiomycota</taxon>
        <taxon>Agaricomycotina</taxon>
        <taxon>Agaricomycetes</taxon>
        <taxon>Agaricomycetidae</taxon>
        <taxon>Boletales</taxon>
        <taxon>Suillineae</taxon>
        <taxon>Suillaceae</taxon>
        <taxon>Suillus</taxon>
    </lineage>
</organism>
<gene>
    <name evidence="2" type="ORF">HD556DRAFT_1447501</name>
</gene>
<evidence type="ECO:0000256" key="1">
    <source>
        <dbReference type="SAM" id="MobiDB-lite"/>
    </source>
</evidence>
<feature type="region of interest" description="Disordered" evidence="1">
    <location>
        <begin position="167"/>
        <end position="207"/>
    </location>
</feature>
<accession>A0A9P7AG99</accession>
<reference evidence="2" key="1">
    <citation type="journal article" date="2020" name="New Phytol.">
        <title>Comparative genomics reveals dynamic genome evolution in host specialist ectomycorrhizal fungi.</title>
        <authorList>
            <person name="Lofgren L.A."/>
            <person name="Nguyen N.H."/>
            <person name="Vilgalys R."/>
            <person name="Ruytinx J."/>
            <person name="Liao H.L."/>
            <person name="Branco S."/>
            <person name="Kuo A."/>
            <person name="LaButti K."/>
            <person name="Lipzen A."/>
            <person name="Andreopoulos W."/>
            <person name="Pangilinan J."/>
            <person name="Riley R."/>
            <person name="Hundley H."/>
            <person name="Na H."/>
            <person name="Barry K."/>
            <person name="Grigoriev I.V."/>
            <person name="Stajich J.E."/>
            <person name="Kennedy P.G."/>
        </authorList>
    </citation>
    <scope>NUCLEOTIDE SEQUENCE</scope>
    <source>
        <strain evidence="2">S12</strain>
    </source>
</reference>
<name>A0A9P7AG99_9AGAM</name>
<protein>
    <submittedName>
        <fullName evidence="2">Uncharacterized protein</fullName>
    </submittedName>
</protein>
<evidence type="ECO:0000313" key="2">
    <source>
        <dbReference type="EMBL" id="KAG1788846.1"/>
    </source>
</evidence>
<keyword evidence="3" id="KW-1185">Reference proteome</keyword>
<feature type="region of interest" description="Disordered" evidence="1">
    <location>
        <begin position="275"/>
        <end position="310"/>
    </location>
</feature>
<sequence length="622" mass="66198">MSTPVQSSLAGLKASTAQLVGIIASARHIPAGTVDVHLALTKQVTTLLGDIIRAHEKGDYIPGIVASCSKELIRVHSMTTQVLPNWHSIGHDDPWVSRHAWRKQVRAWEALGDNSCDLPVVPNPSTGPLTVNLPSPPVPSLHLFFPPLPSSPAMLLAVAVDLEPEVGGSSKRKSPMISGHSSQPPKSVMKGRKHIKSPRLAKSKPFVESEDDEETIVQPILRGVPEVILPQLSTIVVRMPQLPRSPGSPKKQSFGPALLTAGSCPEVMKSPISQPEALATSGSRPEVVESSDGTSSALDGEPPANPTFDITIPGPNNPCHYCVKEDWPCATCLDKRSSHPCLSCIRCSTKKIKCNPASLGSPPKHTRGKSTTGRMCSKTPAPAPSNAPSLSQSRARTHSRSRGLSRTPAIPAASTPQVQSRGRSKTITAKKTPAPAPAPAPAPVPSLSFAVPRAALDVPMPDLHSMAIAIRDGAARIAILEARVREQDDKIDTLQCLHESLQCKVVDQHPSFPLPDTPANATILLDQSGPLSMSPLPSELFNLIDLDMSVMEPTPLTVEDGSAMVGLMVEPTQVQPEGPQSSGEIVVPDDPGNLLPEYNSSDEEMDVEVKVERPGEEVEMAT</sequence>
<feature type="compositionally biased region" description="Low complexity" evidence="1">
    <location>
        <begin position="384"/>
        <end position="393"/>
    </location>
</feature>
<feature type="compositionally biased region" description="Polar residues" evidence="1">
    <location>
        <begin position="574"/>
        <end position="583"/>
    </location>
</feature>
<dbReference type="OrthoDB" id="2682762at2759"/>
<dbReference type="AlphaFoldDB" id="A0A9P7AG99"/>
<evidence type="ECO:0000313" key="3">
    <source>
        <dbReference type="Proteomes" id="UP000719766"/>
    </source>
</evidence>
<dbReference type="RefSeq" id="XP_041156007.1">
    <property type="nucleotide sequence ID" value="XM_041307283.1"/>
</dbReference>
<dbReference type="Proteomes" id="UP000719766">
    <property type="component" value="Unassembled WGS sequence"/>
</dbReference>
<comment type="caution">
    <text evidence="2">The sequence shown here is derived from an EMBL/GenBank/DDBJ whole genome shotgun (WGS) entry which is preliminary data.</text>
</comment>